<accession>F8NVK9</accession>
<evidence type="ECO:0000313" key="3">
    <source>
        <dbReference type="Proteomes" id="UP000008064"/>
    </source>
</evidence>
<dbReference type="Proteomes" id="UP000008064">
    <property type="component" value="Unassembled WGS sequence"/>
</dbReference>
<feature type="compositionally biased region" description="Polar residues" evidence="1">
    <location>
        <begin position="31"/>
        <end position="47"/>
    </location>
</feature>
<organism evidence="3">
    <name type="scientific">Serpula lacrymans var. lacrymans (strain S7.9)</name>
    <name type="common">Dry rot fungus</name>
    <dbReference type="NCBI Taxonomy" id="578457"/>
    <lineage>
        <taxon>Eukaryota</taxon>
        <taxon>Fungi</taxon>
        <taxon>Dikarya</taxon>
        <taxon>Basidiomycota</taxon>
        <taxon>Agaricomycotina</taxon>
        <taxon>Agaricomycetes</taxon>
        <taxon>Agaricomycetidae</taxon>
        <taxon>Boletales</taxon>
        <taxon>Coniophorineae</taxon>
        <taxon>Serpulaceae</taxon>
        <taxon>Serpula</taxon>
    </lineage>
</organism>
<feature type="compositionally biased region" description="Low complexity" evidence="1">
    <location>
        <begin position="114"/>
        <end position="147"/>
    </location>
</feature>
<feature type="non-terminal residue" evidence="2">
    <location>
        <position position="206"/>
    </location>
</feature>
<evidence type="ECO:0000256" key="1">
    <source>
        <dbReference type="SAM" id="MobiDB-lite"/>
    </source>
</evidence>
<sequence>MASLQETEAVYNDFDPYDFAHLQSPPFPHTPSYNGSYQNSPYSNHSDLSYDPADFPLFDDDQQLDDYDPSEYDPPNSSALLMFDGPFALDHPHVSLSLTPAPIDRHHHSPFDYSSPSSNGGNDDNNQPRSRASSVSSSRNPNPLSSSTRLDMAHNFENLHFESPAWPPSQLPADRTMSPPRKPQSPPQLLIPDSASPSSRHLPVGA</sequence>
<reference evidence="3" key="1">
    <citation type="journal article" date="2011" name="Science">
        <title>The plant cell wall-decomposing machinery underlies the functional diversity of forest fungi.</title>
        <authorList>
            <person name="Eastwood D.C."/>
            <person name="Floudas D."/>
            <person name="Binder M."/>
            <person name="Majcherczyk A."/>
            <person name="Schneider P."/>
            <person name="Aerts A."/>
            <person name="Asiegbu F.O."/>
            <person name="Baker S.E."/>
            <person name="Barry K."/>
            <person name="Bendiksby M."/>
            <person name="Blumentritt M."/>
            <person name="Coutinho P.M."/>
            <person name="Cullen D."/>
            <person name="de Vries R.P."/>
            <person name="Gathman A."/>
            <person name="Goodell B."/>
            <person name="Henrissat B."/>
            <person name="Ihrmark K."/>
            <person name="Kauserud H."/>
            <person name="Kohler A."/>
            <person name="LaButti K."/>
            <person name="Lapidus A."/>
            <person name="Lavin J.L."/>
            <person name="Lee Y.-H."/>
            <person name="Lindquist E."/>
            <person name="Lilly W."/>
            <person name="Lucas S."/>
            <person name="Morin E."/>
            <person name="Murat C."/>
            <person name="Oguiza J.A."/>
            <person name="Park J."/>
            <person name="Pisabarro A.G."/>
            <person name="Riley R."/>
            <person name="Rosling A."/>
            <person name="Salamov A."/>
            <person name="Schmidt O."/>
            <person name="Schmutz J."/>
            <person name="Skrede I."/>
            <person name="Stenlid J."/>
            <person name="Wiebenga A."/>
            <person name="Xie X."/>
            <person name="Kuees U."/>
            <person name="Hibbett D.S."/>
            <person name="Hoffmeister D."/>
            <person name="Hoegberg N."/>
            <person name="Martin F."/>
            <person name="Grigoriev I.V."/>
            <person name="Watkinson S.C."/>
        </authorList>
    </citation>
    <scope>NUCLEOTIDE SEQUENCE [LARGE SCALE GENOMIC DNA]</scope>
    <source>
        <strain evidence="3">S7.9</strain>
    </source>
</reference>
<proteinExistence type="predicted"/>
<name>F8NVK9_SERL9</name>
<dbReference type="AlphaFoldDB" id="F8NVK9"/>
<feature type="region of interest" description="Disordered" evidence="1">
    <location>
        <begin position="22"/>
        <end position="79"/>
    </location>
</feature>
<dbReference type="EMBL" id="GL945434">
    <property type="protein sequence ID" value="EGO24847.1"/>
    <property type="molecule type" value="Genomic_DNA"/>
</dbReference>
<dbReference type="RefSeq" id="XP_007318866.1">
    <property type="nucleotide sequence ID" value="XM_007318804.1"/>
</dbReference>
<dbReference type="GeneID" id="18815023"/>
<dbReference type="OrthoDB" id="4748970at2759"/>
<feature type="region of interest" description="Disordered" evidence="1">
    <location>
        <begin position="107"/>
        <end position="206"/>
    </location>
</feature>
<feature type="compositionally biased region" description="Acidic residues" evidence="1">
    <location>
        <begin position="57"/>
        <end position="71"/>
    </location>
</feature>
<protein>
    <submittedName>
        <fullName evidence="2">Uncharacterized protein</fullName>
    </submittedName>
</protein>
<gene>
    <name evidence="2" type="ORF">SERLADRAFT_438446</name>
</gene>
<feature type="compositionally biased region" description="Basic and acidic residues" evidence="1">
    <location>
        <begin position="151"/>
        <end position="160"/>
    </location>
</feature>
<dbReference type="KEGG" id="sla:SERLADRAFT_438446"/>
<evidence type="ECO:0000313" key="2">
    <source>
        <dbReference type="EMBL" id="EGO24847.1"/>
    </source>
</evidence>
<dbReference type="HOGENOM" id="CLU_057564_1_0_1"/>